<evidence type="ECO:0000313" key="3">
    <source>
        <dbReference type="EMBL" id="SAK51752.1"/>
    </source>
</evidence>
<keyword evidence="3" id="KW-0378">Hydrolase</keyword>
<dbReference type="Gene3D" id="3.40.50.1820">
    <property type="entry name" value="alpha/beta hydrolase"/>
    <property type="match status" value="1"/>
</dbReference>
<sequence>MLVRLSVSLVFLSVAMFIAGCAAPSPQTRLDNARALAGRAGWDAVDFPGRRFTLSGFQPAGPPRPTKIVAVYFEGDGVAWQSPDTPSDDPTPIHPVALELALAHPGGTVAYVARPCQFRPQTGQPCDQRYWTNARYAPEVVEDMDHAVDMIERRTGASQVVLVGYSGGGALAALVAARRHDVALLVTVAANTDIAAWTRIQRLRPLNESLDPANFAASLKAVPQVHFVGSDDTVVPPSIARAFAAHFPASAPVRTIEIDGFDHTCCWVQRWPALIAPLLPR</sequence>
<dbReference type="InterPro" id="IPR005645">
    <property type="entry name" value="FSH-like_dom"/>
</dbReference>
<keyword evidence="4" id="KW-1185">Reference proteome</keyword>
<protein>
    <submittedName>
        <fullName evidence="3">Alpha/beta hydrolase family protein</fullName>
    </submittedName>
</protein>
<feature type="signal peptide" evidence="1">
    <location>
        <begin position="1"/>
        <end position="22"/>
    </location>
</feature>
<comment type="caution">
    <text evidence="3">The sequence shown here is derived from an EMBL/GenBank/DDBJ whole genome shotgun (WGS) entry which is preliminary data.</text>
</comment>
<dbReference type="GO" id="GO:0016787">
    <property type="term" value="F:hydrolase activity"/>
    <property type="evidence" value="ECO:0007669"/>
    <property type="project" value="UniProtKB-KW"/>
</dbReference>
<dbReference type="Proteomes" id="UP000054851">
    <property type="component" value="Unassembled WGS sequence"/>
</dbReference>
<dbReference type="AlphaFoldDB" id="A0A158A1P6"/>
<feature type="domain" description="Serine hydrolase" evidence="2">
    <location>
        <begin position="122"/>
        <end position="253"/>
    </location>
</feature>
<keyword evidence="1" id="KW-0732">Signal</keyword>
<gene>
    <name evidence="3" type="ORF">AWB79_01781</name>
</gene>
<dbReference type="Pfam" id="PF03959">
    <property type="entry name" value="FSH1"/>
    <property type="match status" value="1"/>
</dbReference>
<dbReference type="PROSITE" id="PS51257">
    <property type="entry name" value="PROKAR_LIPOPROTEIN"/>
    <property type="match status" value="1"/>
</dbReference>
<evidence type="ECO:0000313" key="4">
    <source>
        <dbReference type="Proteomes" id="UP000054851"/>
    </source>
</evidence>
<reference evidence="3" key="1">
    <citation type="submission" date="2016-01" db="EMBL/GenBank/DDBJ databases">
        <authorList>
            <person name="Peeters C."/>
        </authorList>
    </citation>
    <scope>NUCLEOTIDE SEQUENCE</scope>
    <source>
        <strain evidence="3">LMG 29322</strain>
    </source>
</reference>
<dbReference type="STRING" id="1777140.AWB79_01781"/>
<feature type="chain" id="PRO_5007619996" evidence="1">
    <location>
        <begin position="23"/>
        <end position="281"/>
    </location>
</feature>
<dbReference type="SUPFAM" id="SSF53474">
    <property type="entry name" value="alpha/beta-Hydrolases"/>
    <property type="match status" value="1"/>
</dbReference>
<dbReference type="EMBL" id="FCOA02000004">
    <property type="protein sequence ID" value="SAK51752.1"/>
    <property type="molecule type" value="Genomic_DNA"/>
</dbReference>
<organism evidence="3 4">
    <name type="scientific">Caballeronia hypogeia</name>
    <dbReference type="NCBI Taxonomy" id="1777140"/>
    <lineage>
        <taxon>Bacteria</taxon>
        <taxon>Pseudomonadati</taxon>
        <taxon>Pseudomonadota</taxon>
        <taxon>Betaproteobacteria</taxon>
        <taxon>Burkholderiales</taxon>
        <taxon>Burkholderiaceae</taxon>
        <taxon>Caballeronia</taxon>
    </lineage>
</organism>
<evidence type="ECO:0000259" key="2">
    <source>
        <dbReference type="Pfam" id="PF03959"/>
    </source>
</evidence>
<name>A0A158A1P6_9BURK</name>
<proteinExistence type="predicted"/>
<evidence type="ECO:0000256" key="1">
    <source>
        <dbReference type="SAM" id="SignalP"/>
    </source>
</evidence>
<dbReference type="InterPro" id="IPR029058">
    <property type="entry name" value="AB_hydrolase_fold"/>
</dbReference>
<accession>A0A158A1P6</accession>